<reference evidence="4 5" key="1">
    <citation type="submission" date="2019-08" db="EMBL/GenBank/DDBJ databases">
        <title>Deep-cultivation of Planctomycetes and their phenomic and genomic characterization uncovers novel biology.</title>
        <authorList>
            <person name="Wiegand S."/>
            <person name="Jogler M."/>
            <person name="Boedeker C."/>
            <person name="Pinto D."/>
            <person name="Vollmers J."/>
            <person name="Rivas-Marin E."/>
            <person name="Kohn T."/>
            <person name="Peeters S.H."/>
            <person name="Heuer A."/>
            <person name="Rast P."/>
            <person name="Oberbeckmann S."/>
            <person name="Bunk B."/>
            <person name="Jeske O."/>
            <person name="Meyerdierks A."/>
            <person name="Storesund J.E."/>
            <person name="Kallscheuer N."/>
            <person name="Luecker S."/>
            <person name="Lage O.M."/>
            <person name="Pohl T."/>
            <person name="Merkel B.J."/>
            <person name="Hornburger P."/>
            <person name="Mueller R.-W."/>
            <person name="Bruemmer F."/>
            <person name="Labrenz M."/>
            <person name="Spormann A.M."/>
            <person name="Op den Camp H."/>
            <person name="Overmann J."/>
            <person name="Amann R."/>
            <person name="Jetten M.S.M."/>
            <person name="Mascher T."/>
            <person name="Medema M.H."/>
            <person name="Devos D.P."/>
            <person name="Kaster A.-K."/>
            <person name="Ovreas L."/>
            <person name="Rohde M."/>
            <person name="Galperin M.Y."/>
            <person name="Jogler C."/>
        </authorList>
    </citation>
    <scope>NUCLEOTIDE SEQUENCE [LARGE SCALE GENOMIC DNA]</scope>
    <source>
        <strain evidence="4 5">UC8</strain>
    </source>
</reference>
<dbReference type="SMART" id="SM00448">
    <property type="entry name" value="REC"/>
    <property type="match status" value="1"/>
</dbReference>
<dbReference type="Proteomes" id="UP000325286">
    <property type="component" value="Chromosome"/>
</dbReference>
<dbReference type="PANTHER" id="PTHR44591">
    <property type="entry name" value="STRESS RESPONSE REGULATOR PROTEIN 1"/>
    <property type="match status" value="1"/>
</dbReference>
<dbReference type="InterPro" id="IPR001789">
    <property type="entry name" value="Sig_transdc_resp-reg_receiver"/>
</dbReference>
<keyword evidence="1 2" id="KW-0597">Phosphoprotein</keyword>
<evidence type="ECO:0000259" key="3">
    <source>
        <dbReference type="PROSITE" id="PS50110"/>
    </source>
</evidence>
<dbReference type="SUPFAM" id="SSF52172">
    <property type="entry name" value="CheY-like"/>
    <property type="match status" value="1"/>
</dbReference>
<evidence type="ECO:0000256" key="1">
    <source>
        <dbReference type="ARBA" id="ARBA00022553"/>
    </source>
</evidence>
<dbReference type="InterPro" id="IPR011006">
    <property type="entry name" value="CheY-like_superfamily"/>
</dbReference>
<evidence type="ECO:0000313" key="4">
    <source>
        <dbReference type="EMBL" id="QEG38310.1"/>
    </source>
</evidence>
<dbReference type="InterPro" id="IPR050595">
    <property type="entry name" value="Bact_response_regulator"/>
</dbReference>
<dbReference type="PROSITE" id="PS50110">
    <property type="entry name" value="RESPONSE_REGULATORY"/>
    <property type="match status" value="1"/>
</dbReference>
<gene>
    <name evidence="4" type="primary">mprA_1</name>
    <name evidence="4" type="ORF">UC8_02670</name>
</gene>
<sequence length="129" mass="14402">MTPVTPHLLITDDDDALRQSLGEAMQRHGFQVMLAADGQEALELVQATEIHLALVDVHMPRISGLQLIERLRGSDVQVPCILMSAALDETIRHEAELMHVFRVIDKPFRLAEISQTVRQGLAEHYGWAG</sequence>
<dbReference type="Pfam" id="PF00072">
    <property type="entry name" value="Response_reg"/>
    <property type="match status" value="1"/>
</dbReference>
<organism evidence="4 5">
    <name type="scientific">Roseimaritima ulvae</name>
    <dbReference type="NCBI Taxonomy" id="980254"/>
    <lineage>
        <taxon>Bacteria</taxon>
        <taxon>Pseudomonadati</taxon>
        <taxon>Planctomycetota</taxon>
        <taxon>Planctomycetia</taxon>
        <taxon>Pirellulales</taxon>
        <taxon>Pirellulaceae</taxon>
        <taxon>Roseimaritima</taxon>
    </lineage>
</organism>
<dbReference type="Gene3D" id="3.40.50.2300">
    <property type="match status" value="1"/>
</dbReference>
<name>A0A5B9QL65_9BACT</name>
<dbReference type="PANTHER" id="PTHR44591:SF23">
    <property type="entry name" value="CHEY SUBFAMILY"/>
    <property type="match status" value="1"/>
</dbReference>
<feature type="modified residue" description="4-aspartylphosphate" evidence="2">
    <location>
        <position position="56"/>
    </location>
</feature>
<keyword evidence="5" id="KW-1185">Reference proteome</keyword>
<dbReference type="AlphaFoldDB" id="A0A5B9QL65"/>
<dbReference type="EMBL" id="CP042914">
    <property type="protein sequence ID" value="QEG38310.1"/>
    <property type="molecule type" value="Genomic_DNA"/>
</dbReference>
<evidence type="ECO:0000256" key="2">
    <source>
        <dbReference type="PROSITE-ProRule" id="PRU00169"/>
    </source>
</evidence>
<dbReference type="CDD" id="cd00156">
    <property type="entry name" value="REC"/>
    <property type="match status" value="1"/>
</dbReference>
<proteinExistence type="predicted"/>
<accession>A0A5B9QL65</accession>
<dbReference type="KEGG" id="rul:UC8_02670"/>
<evidence type="ECO:0000313" key="5">
    <source>
        <dbReference type="Proteomes" id="UP000325286"/>
    </source>
</evidence>
<feature type="domain" description="Response regulatory" evidence="3">
    <location>
        <begin position="7"/>
        <end position="121"/>
    </location>
</feature>
<protein>
    <submittedName>
        <fullName evidence="4">Response regulator MprA</fullName>
    </submittedName>
</protein>
<dbReference type="GO" id="GO:0000160">
    <property type="term" value="P:phosphorelay signal transduction system"/>
    <property type="evidence" value="ECO:0007669"/>
    <property type="project" value="InterPro"/>
</dbReference>